<proteinExistence type="inferred from homology"/>
<feature type="transmembrane region" description="Helical" evidence="8">
    <location>
        <begin position="312"/>
        <end position="329"/>
    </location>
</feature>
<feature type="transmembrane region" description="Helical" evidence="8">
    <location>
        <begin position="88"/>
        <end position="106"/>
    </location>
</feature>
<keyword evidence="5 8" id="KW-0812">Transmembrane</keyword>
<evidence type="ECO:0000313" key="9">
    <source>
        <dbReference type="EMBL" id="MEN7549963.1"/>
    </source>
</evidence>
<dbReference type="PANTHER" id="PTHR30472">
    <property type="entry name" value="FERRIC ENTEROBACTIN TRANSPORT SYSTEM PERMEASE PROTEIN"/>
    <property type="match status" value="1"/>
</dbReference>
<dbReference type="EMBL" id="JBDKWZ010000011">
    <property type="protein sequence ID" value="MEN7549963.1"/>
    <property type="molecule type" value="Genomic_DNA"/>
</dbReference>
<reference evidence="9 10" key="1">
    <citation type="submission" date="2024-04" db="EMBL/GenBank/DDBJ databases">
        <title>Novel genus in family Flammeovirgaceae.</title>
        <authorList>
            <person name="Nguyen T.H."/>
            <person name="Vuong T.Q."/>
            <person name="Le H."/>
            <person name="Kim S.-G."/>
        </authorList>
    </citation>
    <scope>NUCLEOTIDE SEQUENCE [LARGE SCALE GENOMIC DNA]</scope>
    <source>
        <strain evidence="9 10">JCM 23209</strain>
    </source>
</reference>
<keyword evidence="10" id="KW-1185">Reference proteome</keyword>
<protein>
    <submittedName>
        <fullName evidence="9">Iron ABC transporter permease</fullName>
    </submittedName>
</protein>
<dbReference type="CDD" id="cd06550">
    <property type="entry name" value="TM_ABC_iron-siderophores_like"/>
    <property type="match status" value="1"/>
</dbReference>
<feature type="transmembrane region" description="Helical" evidence="8">
    <location>
        <begin position="279"/>
        <end position="300"/>
    </location>
</feature>
<comment type="caution">
    <text evidence="9">The sequence shown here is derived from an EMBL/GenBank/DDBJ whole genome shotgun (WGS) entry which is preliminary data.</text>
</comment>
<comment type="subcellular location">
    <subcellularLocation>
        <location evidence="1">Cell membrane</location>
        <topology evidence="1">Multi-pass membrane protein</topology>
    </subcellularLocation>
</comment>
<dbReference type="InterPro" id="IPR037294">
    <property type="entry name" value="ABC_BtuC-like"/>
</dbReference>
<dbReference type="FunFam" id="1.10.3470.10:FF:000001">
    <property type="entry name" value="Vitamin B12 ABC transporter permease BtuC"/>
    <property type="match status" value="1"/>
</dbReference>
<dbReference type="Gene3D" id="1.10.3470.10">
    <property type="entry name" value="ABC transporter involved in vitamin B12 uptake, BtuC"/>
    <property type="match status" value="1"/>
</dbReference>
<evidence type="ECO:0000256" key="3">
    <source>
        <dbReference type="ARBA" id="ARBA00022448"/>
    </source>
</evidence>
<keyword evidence="3" id="KW-0813">Transport</keyword>
<keyword evidence="7 8" id="KW-0472">Membrane</keyword>
<dbReference type="RefSeq" id="WP_346822742.1">
    <property type="nucleotide sequence ID" value="NZ_JBDKWZ010000011.1"/>
</dbReference>
<evidence type="ECO:0000313" key="10">
    <source>
        <dbReference type="Proteomes" id="UP001403385"/>
    </source>
</evidence>
<organism evidence="9 10">
    <name type="scientific">Rapidithrix thailandica</name>
    <dbReference type="NCBI Taxonomy" id="413964"/>
    <lineage>
        <taxon>Bacteria</taxon>
        <taxon>Pseudomonadati</taxon>
        <taxon>Bacteroidota</taxon>
        <taxon>Cytophagia</taxon>
        <taxon>Cytophagales</taxon>
        <taxon>Flammeovirgaceae</taxon>
        <taxon>Rapidithrix</taxon>
    </lineage>
</organism>
<evidence type="ECO:0000256" key="8">
    <source>
        <dbReference type="SAM" id="Phobius"/>
    </source>
</evidence>
<dbReference type="PANTHER" id="PTHR30472:SF25">
    <property type="entry name" value="ABC TRANSPORTER PERMEASE PROTEIN MJ0876-RELATED"/>
    <property type="match status" value="1"/>
</dbReference>
<dbReference type="SUPFAM" id="SSF81345">
    <property type="entry name" value="ABC transporter involved in vitamin B12 uptake, BtuC"/>
    <property type="match status" value="1"/>
</dbReference>
<name>A0AAW9SFB2_9BACT</name>
<dbReference type="GO" id="GO:0005886">
    <property type="term" value="C:plasma membrane"/>
    <property type="evidence" value="ECO:0007669"/>
    <property type="project" value="UniProtKB-SubCell"/>
</dbReference>
<dbReference type="GO" id="GO:0033214">
    <property type="term" value="P:siderophore-iron import into cell"/>
    <property type="evidence" value="ECO:0007669"/>
    <property type="project" value="TreeGrafter"/>
</dbReference>
<feature type="transmembrane region" description="Helical" evidence="8">
    <location>
        <begin position="241"/>
        <end position="267"/>
    </location>
</feature>
<evidence type="ECO:0000256" key="6">
    <source>
        <dbReference type="ARBA" id="ARBA00022989"/>
    </source>
</evidence>
<evidence type="ECO:0000256" key="5">
    <source>
        <dbReference type="ARBA" id="ARBA00022692"/>
    </source>
</evidence>
<feature type="transmembrane region" description="Helical" evidence="8">
    <location>
        <begin position="118"/>
        <end position="138"/>
    </location>
</feature>
<dbReference type="Proteomes" id="UP001403385">
    <property type="component" value="Unassembled WGS sequence"/>
</dbReference>
<evidence type="ECO:0000256" key="4">
    <source>
        <dbReference type="ARBA" id="ARBA00022475"/>
    </source>
</evidence>
<dbReference type="Pfam" id="PF01032">
    <property type="entry name" value="FecCD"/>
    <property type="match status" value="1"/>
</dbReference>
<evidence type="ECO:0000256" key="1">
    <source>
        <dbReference type="ARBA" id="ARBA00004651"/>
    </source>
</evidence>
<accession>A0AAW9SFB2</accession>
<dbReference type="InterPro" id="IPR000522">
    <property type="entry name" value="ABC_transptr_permease_BtuC"/>
</dbReference>
<evidence type="ECO:0000256" key="2">
    <source>
        <dbReference type="ARBA" id="ARBA00007935"/>
    </source>
</evidence>
<keyword evidence="4" id="KW-1003">Cell membrane</keyword>
<dbReference type="GO" id="GO:0022857">
    <property type="term" value="F:transmembrane transporter activity"/>
    <property type="evidence" value="ECO:0007669"/>
    <property type="project" value="InterPro"/>
</dbReference>
<keyword evidence="6 8" id="KW-1133">Transmembrane helix</keyword>
<feature type="transmembrane region" description="Helical" evidence="8">
    <location>
        <begin position="150"/>
        <end position="172"/>
    </location>
</feature>
<gene>
    <name evidence="9" type="ORF">AAG747_18705</name>
</gene>
<sequence>MKWVRTILILFVILLFLSVVTLKMGQIEISITQILDSFWIRSGYDLITDVIINLRLPRVIFAILSGAGLALCGYIMQASIQNPLADPYVLGISSGASLGASLAIVLNISLGSLIGDHLIISIFAFLGSFMTMVLVNLTSNYKGNATTERIILSGVIANSLCIALTNLMMYLAKDAESVRNITFWTMGSLSGISWTQVNLLTVATMISVIFFLTQYRALNLISLGDEAAASLGINVRKKRNIYILAVTFLTGVIVSQCGIIGFVGLVVPHAVRKVCRTSSSHILPIVLLSGSVFMLFVDALSRSILVHQEVPIGIVTSLIGAPVFLFIFIKRK</sequence>
<dbReference type="AlphaFoldDB" id="A0AAW9SFB2"/>
<feature type="transmembrane region" description="Helical" evidence="8">
    <location>
        <begin position="59"/>
        <end position="76"/>
    </location>
</feature>
<evidence type="ECO:0000256" key="7">
    <source>
        <dbReference type="ARBA" id="ARBA00023136"/>
    </source>
</evidence>
<comment type="similarity">
    <text evidence="2">Belongs to the binding-protein-dependent transport system permease family. FecCD subfamily.</text>
</comment>
<feature type="transmembrane region" description="Helical" evidence="8">
    <location>
        <begin position="192"/>
        <end position="212"/>
    </location>
</feature>